<keyword evidence="10" id="KW-0238">DNA-binding</keyword>
<dbReference type="Pfam" id="PF00096">
    <property type="entry name" value="zf-C2H2"/>
    <property type="match status" value="5"/>
</dbReference>
<sequence length="786" mass="89086">MDPGGGSLGLQTQESKMPHTMIMQDFVAGMAGTAHIDGDHIVVSVPEAVLVSDVVTDDGITLDHGLAAEVVQGPDIIAETDVVTEGVIVPDSVLEADVAIEEALDTSDHVLASDLITETVRVPDQVFVLTICTGAEFILSEKCVSTCVREMLNELLLKATYEYKPFLCMGRIVEKIILLITLTSKNVFEAHYYSLFFAVDDVGEKLDHIGSTPLKISTEVANDDVAKDDGFGSEVIKVYIFKAEAEDDVEIGGTEIVTESDFHNGHSVAGVIEQGGVGRMQREKMVYMAVKDSSQEDEDISCAEIADEVYMEVIVGEEEATSLPDTQLEDSGVNKTFVPVAWAAAYGNNLDTRLENKNGNATQYLQICDSISTNRVLKQKTKKRRRGEARQWQTAVIIGPDGQPLTVYPCHICGKKFKSRGFLKRHMKNHPDHMIKKKYQCTDCDFTTNKKVSFHNHLESHKLINKVDKTHEFTEYTRRYREASPLSSNKLILRDKEPKLHKCKYCDYETAEQGLLNRHLLAVHSKNFPHVCVECGKGFRHPSELKKHMRTHTGEKPYQCQHCAFRCADQSNLKTHIKTKHGTDLPFKCEHCPQAFADEKELQQHTELFQGHKTHQCPHCDHKSTNSSDLKRHIISVHTKDFPHKCEVCEKGFHRPSELKKHSETHKGKKIHQCRHCDFKTSDPFVLSGHILSVHTKDLPFKCKRCKRGFRQQNELKKHMKTHSGRKVYQCQYCEYSTTDASGFKRHVISIHTKDYPHRCEFCKKGFRRPSEKNQHIMRHHKEAIM</sequence>
<dbReference type="FunFam" id="3.30.160.60:FF:000179">
    <property type="entry name" value="Zinc finger protein 711"/>
    <property type="match status" value="1"/>
</dbReference>
<keyword evidence="6 16" id="KW-0863">Zinc-finger</keyword>
<keyword evidence="12" id="KW-0539">Nucleus</keyword>
<dbReference type="OrthoDB" id="3561125at2759"/>
<feature type="domain" description="C2H2-type" evidence="17">
    <location>
        <begin position="644"/>
        <end position="671"/>
    </location>
</feature>
<comment type="similarity">
    <text evidence="2">Belongs to the krueppel C2H2-type zinc-finger protein family.</text>
</comment>
<feature type="domain" description="C2H2-type" evidence="17">
    <location>
        <begin position="758"/>
        <end position="785"/>
    </location>
</feature>
<evidence type="ECO:0000313" key="18">
    <source>
        <dbReference type="EMBL" id="NXX65100.1"/>
    </source>
</evidence>
<keyword evidence="9" id="KW-0805">Transcription regulation</keyword>
<dbReference type="GO" id="GO:0000978">
    <property type="term" value="F:RNA polymerase II cis-regulatory region sequence-specific DNA binding"/>
    <property type="evidence" value="ECO:0007669"/>
    <property type="project" value="TreeGrafter"/>
</dbReference>
<evidence type="ECO:0000256" key="1">
    <source>
        <dbReference type="ARBA" id="ARBA00004123"/>
    </source>
</evidence>
<feature type="domain" description="C2H2-type" evidence="17">
    <location>
        <begin position="501"/>
        <end position="529"/>
    </location>
</feature>
<keyword evidence="19" id="KW-1185">Reference proteome</keyword>
<accession>A0A852JIX0</accession>
<dbReference type="FunFam" id="3.30.160.60:FF:000209">
    <property type="entry name" value="Zinc finger protein 711"/>
    <property type="match status" value="3"/>
</dbReference>
<reference evidence="18" key="1">
    <citation type="submission" date="2020-02" db="EMBL/GenBank/DDBJ databases">
        <title>Bird 10,000 Genomes (B10K) Project - Family phase.</title>
        <authorList>
            <person name="Zhang G."/>
        </authorList>
    </citation>
    <scope>NUCLEOTIDE SEQUENCE</scope>
    <source>
        <strain evidence="18">B10K-DU-023-52</strain>
        <tissue evidence="18">Mixed tissue sample</tissue>
    </source>
</reference>
<dbReference type="Pfam" id="PF04704">
    <property type="entry name" value="Zfx_Zfy_act"/>
    <property type="match status" value="1"/>
</dbReference>
<dbReference type="GO" id="GO:0001228">
    <property type="term" value="F:DNA-binding transcription activator activity, RNA polymerase II-specific"/>
    <property type="evidence" value="ECO:0007669"/>
    <property type="project" value="TreeGrafter"/>
</dbReference>
<feature type="domain" description="C2H2-type" evidence="17">
    <location>
        <begin position="408"/>
        <end position="435"/>
    </location>
</feature>
<evidence type="ECO:0000256" key="8">
    <source>
        <dbReference type="ARBA" id="ARBA00022843"/>
    </source>
</evidence>
<evidence type="ECO:0000256" key="4">
    <source>
        <dbReference type="ARBA" id="ARBA00022723"/>
    </source>
</evidence>
<keyword evidence="11" id="KW-0804">Transcription</keyword>
<feature type="non-terminal residue" evidence="18">
    <location>
        <position position="786"/>
    </location>
</feature>
<dbReference type="FunFam" id="3.30.160.60:FF:000054">
    <property type="entry name" value="Zinc finger protein 711"/>
    <property type="match status" value="1"/>
</dbReference>
<dbReference type="Proteomes" id="UP000618746">
    <property type="component" value="Unassembled WGS sequence"/>
</dbReference>
<feature type="domain" description="C2H2-type" evidence="17">
    <location>
        <begin position="729"/>
        <end position="757"/>
    </location>
</feature>
<name>A0A852JIX0_SPIPA</name>
<keyword evidence="4" id="KW-0479">Metal-binding</keyword>
<evidence type="ECO:0000256" key="11">
    <source>
        <dbReference type="ARBA" id="ARBA00023163"/>
    </source>
</evidence>
<dbReference type="SUPFAM" id="SSF57667">
    <property type="entry name" value="beta-beta-alpha zinc fingers"/>
    <property type="match status" value="6"/>
</dbReference>
<comment type="subcellular location">
    <subcellularLocation>
        <location evidence="1">Nucleus</location>
    </subcellularLocation>
</comment>
<comment type="function">
    <text evidence="13">Transcription regulator required for brain development. Probably acts as a transcription factor that binds to the promoter of target genes and recruits PHF8 histone demethylase, leading to activated expression of genes involved in neuron development, such as KDM5C. May compete with transcription factor ARX for activation of expression of KDM5C.</text>
</comment>
<comment type="caution">
    <text evidence="18">The sequence shown here is derived from an EMBL/GenBank/DDBJ whole genome shotgun (WGS) entry which is preliminary data.</text>
</comment>
<evidence type="ECO:0000256" key="16">
    <source>
        <dbReference type="PROSITE-ProRule" id="PRU00042"/>
    </source>
</evidence>
<evidence type="ECO:0000256" key="9">
    <source>
        <dbReference type="ARBA" id="ARBA00023015"/>
    </source>
</evidence>
<dbReference type="FunFam" id="3.30.160.60:FF:000170">
    <property type="entry name" value="Zinc finger protein 711 isoform X2"/>
    <property type="match status" value="1"/>
</dbReference>
<protein>
    <recommendedName>
        <fullName evidence="15">Zinc finger protein 711</fullName>
    </recommendedName>
</protein>
<feature type="domain" description="C2H2-type" evidence="17">
    <location>
        <begin position="558"/>
        <end position="586"/>
    </location>
</feature>
<feature type="domain" description="C2H2-type" evidence="17">
    <location>
        <begin position="701"/>
        <end position="728"/>
    </location>
</feature>
<dbReference type="PROSITE" id="PS00028">
    <property type="entry name" value="ZINC_FINGER_C2H2_1"/>
    <property type="match status" value="6"/>
</dbReference>
<dbReference type="AlphaFoldDB" id="A0A852JIX0"/>
<gene>
    <name evidence="18" type="primary">Znf711</name>
    <name evidence="18" type="ORF">SPIPAS_R08047</name>
</gene>
<feature type="domain" description="C2H2-type" evidence="17">
    <location>
        <begin position="530"/>
        <end position="557"/>
    </location>
</feature>
<evidence type="ECO:0000256" key="12">
    <source>
        <dbReference type="ARBA" id="ARBA00023242"/>
    </source>
</evidence>
<keyword evidence="7" id="KW-0862">Zinc</keyword>
<evidence type="ECO:0000256" key="2">
    <source>
        <dbReference type="ARBA" id="ARBA00006991"/>
    </source>
</evidence>
<feature type="domain" description="C2H2-type" evidence="17">
    <location>
        <begin position="587"/>
        <end position="614"/>
    </location>
</feature>
<evidence type="ECO:0000256" key="14">
    <source>
        <dbReference type="ARBA" id="ARBA00061745"/>
    </source>
</evidence>
<dbReference type="Gene3D" id="3.30.160.60">
    <property type="entry name" value="Classic Zinc Finger"/>
    <property type="match status" value="7"/>
</dbReference>
<keyword evidence="3" id="KW-1017">Isopeptide bond</keyword>
<evidence type="ECO:0000256" key="6">
    <source>
        <dbReference type="ARBA" id="ARBA00022771"/>
    </source>
</evidence>
<keyword evidence="8" id="KW-0832">Ubl conjugation</keyword>
<dbReference type="EMBL" id="WBNQ01009121">
    <property type="protein sequence ID" value="NXX65100.1"/>
    <property type="molecule type" value="Genomic_DNA"/>
</dbReference>
<evidence type="ECO:0000313" key="19">
    <source>
        <dbReference type="Proteomes" id="UP000618746"/>
    </source>
</evidence>
<evidence type="ECO:0000256" key="15">
    <source>
        <dbReference type="ARBA" id="ARBA00069176"/>
    </source>
</evidence>
<dbReference type="GO" id="GO:1903706">
    <property type="term" value="P:regulation of hemopoiesis"/>
    <property type="evidence" value="ECO:0007669"/>
    <property type="project" value="TreeGrafter"/>
</dbReference>
<evidence type="ECO:0000256" key="13">
    <source>
        <dbReference type="ARBA" id="ARBA00059295"/>
    </source>
</evidence>
<proteinExistence type="inferred from homology"/>
<dbReference type="GO" id="GO:0005634">
    <property type="term" value="C:nucleus"/>
    <property type="evidence" value="ECO:0007669"/>
    <property type="project" value="UniProtKB-SubCell"/>
</dbReference>
<dbReference type="PROSITE" id="PS50157">
    <property type="entry name" value="ZINC_FINGER_C2H2_2"/>
    <property type="match status" value="10"/>
</dbReference>
<feature type="non-terminal residue" evidence="18">
    <location>
        <position position="1"/>
    </location>
</feature>
<evidence type="ECO:0000256" key="7">
    <source>
        <dbReference type="ARBA" id="ARBA00022833"/>
    </source>
</evidence>
<dbReference type="InterPro" id="IPR036236">
    <property type="entry name" value="Znf_C2H2_sf"/>
</dbReference>
<comment type="subunit">
    <text evidence="14">Interacts with PHF8.</text>
</comment>
<dbReference type="PANTHER" id="PTHR24393:SF140">
    <property type="entry name" value="ZINC FINGER Y-CHROMOSOMAL PROTEIN 1"/>
    <property type="match status" value="1"/>
</dbReference>
<dbReference type="SMART" id="SM00355">
    <property type="entry name" value="ZnF_C2H2"/>
    <property type="match status" value="12"/>
</dbReference>
<evidence type="ECO:0000259" key="17">
    <source>
        <dbReference type="PROSITE" id="PS50157"/>
    </source>
</evidence>
<organism evidence="18 19">
    <name type="scientific">Spizella passerina</name>
    <name type="common">Chipping sparrow</name>
    <dbReference type="NCBI Taxonomy" id="40210"/>
    <lineage>
        <taxon>Eukaryota</taxon>
        <taxon>Metazoa</taxon>
        <taxon>Chordata</taxon>
        <taxon>Craniata</taxon>
        <taxon>Vertebrata</taxon>
        <taxon>Euteleostomi</taxon>
        <taxon>Archelosauria</taxon>
        <taxon>Archosauria</taxon>
        <taxon>Dinosauria</taxon>
        <taxon>Saurischia</taxon>
        <taxon>Theropoda</taxon>
        <taxon>Coelurosauria</taxon>
        <taxon>Aves</taxon>
        <taxon>Neognathae</taxon>
        <taxon>Neoaves</taxon>
        <taxon>Telluraves</taxon>
        <taxon>Australaves</taxon>
        <taxon>Passeriformes</taxon>
        <taxon>Passerellidae</taxon>
        <taxon>Spizella</taxon>
    </lineage>
</organism>
<evidence type="ECO:0000256" key="3">
    <source>
        <dbReference type="ARBA" id="ARBA00022499"/>
    </source>
</evidence>
<evidence type="ECO:0000256" key="10">
    <source>
        <dbReference type="ARBA" id="ARBA00023125"/>
    </source>
</evidence>
<dbReference type="PANTHER" id="PTHR24393">
    <property type="entry name" value="ZINC FINGER PROTEIN"/>
    <property type="match status" value="1"/>
</dbReference>
<evidence type="ECO:0000256" key="5">
    <source>
        <dbReference type="ARBA" id="ARBA00022737"/>
    </source>
</evidence>
<feature type="domain" description="C2H2-type" evidence="17">
    <location>
        <begin position="615"/>
        <end position="643"/>
    </location>
</feature>
<dbReference type="InterPro" id="IPR006794">
    <property type="entry name" value="Transcrp_activ_Zfx/Zfy-dom"/>
</dbReference>
<dbReference type="GO" id="GO:0008270">
    <property type="term" value="F:zinc ion binding"/>
    <property type="evidence" value="ECO:0007669"/>
    <property type="project" value="UniProtKB-KW"/>
</dbReference>
<dbReference type="InterPro" id="IPR013087">
    <property type="entry name" value="Znf_C2H2_type"/>
</dbReference>
<keyword evidence="5" id="KW-0677">Repeat</keyword>